<dbReference type="PANTHER" id="PTHR43289">
    <property type="entry name" value="MITOGEN-ACTIVATED PROTEIN KINASE KINASE KINASE 20-RELATED"/>
    <property type="match status" value="1"/>
</dbReference>
<sequence length="416" mass="45053">MSAGGVHGGGERGHAGSPSDSAARAARDIDRAGRPHCGHLYRRHARDPGGAEFGASLLYGGPAPGPCHAQGRRNDRHVRRRTISRGGDLRLFANDDHPPPGKGCQAVIGTVIDGAYRVDRLIGEGGFGAVYECTELELKRPVALKRLKSGPIGDRDLRRFINEGQNLASLNHPNVVHIYRLGNHDGIPYIVMEFVKGRTLNQVLASHPPVRDVLVIMQQVASGLAAIHAMGIKHRDITPNNIMVADGGTAKILDLGLSKVAASGSSTESRGYLMGTLLYLSPEQVNGQESGFPAEIFSFGVVLYEALAGEHPFQAEHHMSLLYNIAKRPPEPLSAHLPNCPEPLARLVASCLEKRPDNRPASMADVAQALAEILALPVWETPTRITPPPPQSRRTPRNPYGNRVMIRHRDDFFGRA</sequence>
<reference evidence="8 9" key="1">
    <citation type="journal article" date="2019" name="Nat. Microbiol.">
        <title>Mediterranean grassland soil C-N compound turnover is dependent on rainfall and depth, and is mediated by genomically divergent microorganisms.</title>
        <authorList>
            <person name="Diamond S."/>
            <person name="Andeer P.F."/>
            <person name="Li Z."/>
            <person name="Crits-Christoph A."/>
            <person name="Burstein D."/>
            <person name="Anantharaman K."/>
            <person name="Lane K.R."/>
            <person name="Thomas B.C."/>
            <person name="Pan C."/>
            <person name="Northen T.R."/>
            <person name="Banfield J.F."/>
        </authorList>
    </citation>
    <scope>NUCLEOTIDE SEQUENCE [LARGE SCALE GENOMIC DNA]</scope>
    <source>
        <strain evidence="8">WS_2</strain>
    </source>
</reference>
<keyword evidence="4 5" id="KW-0067">ATP-binding</keyword>
<dbReference type="PROSITE" id="PS50011">
    <property type="entry name" value="PROTEIN_KINASE_DOM"/>
    <property type="match status" value="1"/>
</dbReference>
<evidence type="ECO:0000256" key="1">
    <source>
        <dbReference type="ARBA" id="ARBA00022679"/>
    </source>
</evidence>
<protein>
    <submittedName>
        <fullName evidence="8">Serine/threonine protein kinase</fullName>
    </submittedName>
</protein>
<accession>A0A538SZ16</accession>
<gene>
    <name evidence="8" type="ORF">E6K72_04690</name>
</gene>
<dbReference type="InterPro" id="IPR017441">
    <property type="entry name" value="Protein_kinase_ATP_BS"/>
</dbReference>
<evidence type="ECO:0000256" key="2">
    <source>
        <dbReference type="ARBA" id="ARBA00022741"/>
    </source>
</evidence>
<dbReference type="Proteomes" id="UP000317716">
    <property type="component" value="Unassembled WGS sequence"/>
</dbReference>
<feature type="binding site" evidence="5">
    <location>
        <position position="145"/>
    </location>
    <ligand>
        <name>ATP</name>
        <dbReference type="ChEBI" id="CHEBI:30616"/>
    </ligand>
</feature>
<dbReference type="CDD" id="cd14014">
    <property type="entry name" value="STKc_PknB_like"/>
    <property type="match status" value="1"/>
</dbReference>
<dbReference type="SUPFAM" id="SSF56112">
    <property type="entry name" value="Protein kinase-like (PK-like)"/>
    <property type="match status" value="1"/>
</dbReference>
<comment type="caution">
    <text evidence="8">The sequence shown here is derived from an EMBL/GenBank/DDBJ whole genome shotgun (WGS) entry which is preliminary data.</text>
</comment>
<dbReference type="Gene3D" id="1.10.510.10">
    <property type="entry name" value="Transferase(Phosphotransferase) domain 1"/>
    <property type="match status" value="1"/>
</dbReference>
<dbReference type="InterPro" id="IPR011009">
    <property type="entry name" value="Kinase-like_dom_sf"/>
</dbReference>
<evidence type="ECO:0000313" key="9">
    <source>
        <dbReference type="Proteomes" id="UP000317716"/>
    </source>
</evidence>
<feature type="region of interest" description="Disordered" evidence="6">
    <location>
        <begin position="1"/>
        <end position="26"/>
    </location>
</feature>
<dbReference type="Pfam" id="PF00069">
    <property type="entry name" value="Pkinase"/>
    <property type="match status" value="1"/>
</dbReference>
<dbReference type="GO" id="GO:0005524">
    <property type="term" value="F:ATP binding"/>
    <property type="evidence" value="ECO:0007669"/>
    <property type="project" value="UniProtKB-UniRule"/>
</dbReference>
<dbReference type="Gene3D" id="3.30.200.20">
    <property type="entry name" value="Phosphorylase Kinase, domain 1"/>
    <property type="match status" value="1"/>
</dbReference>
<evidence type="ECO:0000259" key="7">
    <source>
        <dbReference type="PROSITE" id="PS50011"/>
    </source>
</evidence>
<keyword evidence="1" id="KW-0808">Transferase</keyword>
<evidence type="ECO:0000256" key="4">
    <source>
        <dbReference type="ARBA" id="ARBA00022840"/>
    </source>
</evidence>
<feature type="region of interest" description="Disordered" evidence="6">
    <location>
        <begin position="381"/>
        <end position="402"/>
    </location>
</feature>
<organism evidence="8 9">
    <name type="scientific">Eiseniibacteriota bacterium</name>
    <dbReference type="NCBI Taxonomy" id="2212470"/>
    <lineage>
        <taxon>Bacteria</taxon>
        <taxon>Candidatus Eiseniibacteriota</taxon>
    </lineage>
</organism>
<evidence type="ECO:0000256" key="5">
    <source>
        <dbReference type="PROSITE-ProRule" id="PRU10141"/>
    </source>
</evidence>
<dbReference type="InterPro" id="IPR000719">
    <property type="entry name" value="Prot_kinase_dom"/>
</dbReference>
<evidence type="ECO:0000256" key="3">
    <source>
        <dbReference type="ARBA" id="ARBA00022777"/>
    </source>
</evidence>
<proteinExistence type="predicted"/>
<feature type="domain" description="Protein kinase" evidence="7">
    <location>
        <begin position="116"/>
        <end position="374"/>
    </location>
</feature>
<dbReference type="GO" id="GO:0004674">
    <property type="term" value="F:protein serine/threonine kinase activity"/>
    <property type="evidence" value="ECO:0007669"/>
    <property type="project" value="UniProtKB-KW"/>
</dbReference>
<dbReference type="EMBL" id="VBOS01000157">
    <property type="protein sequence ID" value="TMQ56638.1"/>
    <property type="molecule type" value="Genomic_DNA"/>
</dbReference>
<evidence type="ECO:0000313" key="8">
    <source>
        <dbReference type="EMBL" id="TMQ56638.1"/>
    </source>
</evidence>
<feature type="non-terminal residue" evidence="8">
    <location>
        <position position="416"/>
    </location>
</feature>
<keyword evidence="2 5" id="KW-0547">Nucleotide-binding</keyword>
<name>A0A538SZ16_UNCEI</name>
<keyword evidence="3 8" id="KW-0418">Kinase</keyword>
<evidence type="ECO:0000256" key="6">
    <source>
        <dbReference type="SAM" id="MobiDB-lite"/>
    </source>
</evidence>
<keyword evidence="8" id="KW-0723">Serine/threonine-protein kinase</keyword>
<dbReference type="PANTHER" id="PTHR43289:SF34">
    <property type="entry name" value="SERINE_THREONINE-PROTEIN KINASE YBDM-RELATED"/>
    <property type="match status" value="1"/>
</dbReference>
<dbReference type="PROSITE" id="PS00107">
    <property type="entry name" value="PROTEIN_KINASE_ATP"/>
    <property type="match status" value="1"/>
</dbReference>
<feature type="compositionally biased region" description="Low complexity" evidence="6">
    <location>
        <begin position="15"/>
        <end position="24"/>
    </location>
</feature>
<dbReference type="InterPro" id="IPR008266">
    <property type="entry name" value="Tyr_kinase_AS"/>
</dbReference>
<dbReference type="AlphaFoldDB" id="A0A538SZ16"/>
<dbReference type="PROSITE" id="PS00109">
    <property type="entry name" value="PROTEIN_KINASE_TYR"/>
    <property type="match status" value="1"/>
</dbReference>